<comment type="caution">
    <text evidence="1">The sequence shown here is derived from an EMBL/GenBank/DDBJ whole genome shotgun (WGS) entry which is preliminary data.</text>
</comment>
<dbReference type="SUPFAM" id="SSF51735">
    <property type="entry name" value="NAD(P)-binding Rossmann-fold domains"/>
    <property type="match status" value="1"/>
</dbReference>
<dbReference type="InterPro" id="IPR036291">
    <property type="entry name" value="NAD(P)-bd_dom_sf"/>
</dbReference>
<reference evidence="1" key="2">
    <citation type="journal article" date="2021" name="PeerJ">
        <title>Extensive microbial diversity within the chicken gut microbiome revealed by metagenomics and culture.</title>
        <authorList>
            <person name="Gilroy R."/>
            <person name="Ravi A."/>
            <person name="Getino M."/>
            <person name="Pursley I."/>
            <person name="Horton D.L."/>
            <person name="Alikhan N.F."/>
            <person name="Baker D."/>
            <person name="Gharbi K."/>
            <person name="Hall N."/>
            <person name="Watson M."/>
            <person name="Adriaenssens E.M."/>
            <person name="Foster-Nyarko E."/>
            <person name="Jarju S."/>
            <person name="Secka A."/>
            <person name="Antonio M."/>
            <person name="Oren A."/>
            <person name="Chaudhuri R.R."/>
            <person name="La Ragione R."/>
            <person name="Hildebrand F."/>
            <person name="Pallen M.J."/>
        </authorList>
    </citation>
    <scope>NUCLEOTIDE SEQUENCE</scope>
    <source>
        <strain evidence="1">ChiSxjej1B13-7041</strain>
    </source>
</reference>
<protein>
    <submittedName>
        <fullName evidence="1">DUF4118 domain-containing protein</fullName>
    </submittedName>
</protein>
<evidence type="ECO:0000313" key="1">
    <source>
        <dbReference type="EMBL" id="HIR93775.1"/>
    </source>
</evidence>
<proteinExistence type="predicted"/>
<sequence>MTEILICGRTELITEDALRDLAKECRVVVAGKNQLREKRKNIFLYHTSPDKEQFRQLFDVYSFRTVFYVSGYADGGDGMFGELQQLEQVMRQCEISKTDKLVVISTVDSQNYSLQYRLQKEIPDKEYLSGRSFQAGQLEETCLYFMKRTKLCTIILQVPYLADRVNDQNFLGRIFYHIYKKETVTLPYHRDDPVDFLCLADLTELMLQINEETEDESGIFTVTSGYHYTFGELEDMLRLAADDARFAYENGPYMQQLPASSPELRNRYGFIAKENALEDMGLYYRVFVQEIMGERYGFRQKMSAFVKKLGKNTLICLELILLFLLAELICQITSENVYFRFVDVRLCYIVIMGTMHGMRFGVLAAVLECLALVRQYFLIGMNGTVLFYNIENWIPFAIYLLVASITGYASNKRTDALLYLRQQYALLRDKYKFLNDVYSGAIQNKQEYKRQILGFKDSFGKIFDAVQKLDSEQTERIFLEGIGILEEILENHTIAIYTLDSWQKFGRLAVCSNSILAKLTKSIRMADYQEMYDTVKQGEVWKNTELTPGMPMYACGIFRNDTMVLLVTIQEVSVEQYGMRYVNIFKILCGLVQTSFLRAMEYEELAGAKLYYPNTNIVYPERMRQIVETQAAMKDEGVADFVLLRLKDTDKASVNERLTGIVRASDVVGTDSEGNIYLLLVQMTRSNLRIVGDRLDQAGLEYQIVENVA</sequence>
<organism evidence="1 2">
    <name type="scientific">Candidatus Egerieimonas intestinavium</name>
    <dbReference type="NCBI Taxonomy" id="2840777"/>
    <lineage>
        <taxon>Bacteria</taxon>
        <taxon>Bacillati</taxon>
        <taxon>Bacillota</taxon>
        <taxon>Clostridia</taxon>
        <taxon>Lachnospirales</taxon>
        <taxon>Lachnospiraceae</taxon>
        <taxon>Lachnospiraceae incertae sedis</taxon>
        <taxon>Candidatus Egerieimonas</taxon>
    </lineage>
</organism>
<name>A0A9D1JGF8_9FIRM</name>
<dbReference type="Proteomes" id="UP000886841">
    <property type="component" value="Unassembled WGS sequence"/>
</dbReference>
<dbReference type="Gene3D" id="3.40.50.720">
    <property type="entry name" value="NAD(P)-binding Rossmann-like Domain"/>
    <property type="match status" value="1"/>
</dbReference>
<gene>
    <name evidence="1" type="ORF">IAB98_10200</name>
</gene>
<dbReference type="AlphaFoldDB" id="A0A9D1JGF8"/>
<evidence type="ECO:0000313" key="2">
    <source>
        <dbReference type="Proteomes" id="UP000886841"/>
    </source>
</evidence>
<dbReference type="EMBL" id="DVHU01000091">
    <property type="protein sequence ID" value="HIR93775.1"/>
    <property type="molecule type" value="Genomic_DNA"/>
</dbReference>
<accession>A0A9D1JGF8</accession>
<reference evidence="1" key="1">
    <citation type="submission" date="2020-10" db="EMBL/GenBank/DDBJ databases">
        <authorList>
            <person name="Gilroy R."/>
        </authorList>
    </citation>
    <scope>NUCLEOTIDE SEQUENCE</scope>
    <source>
        <strain evidence="1">ChiSxjej1B13-7041</strain>
    </source>
</reference>